<keyword evidence="4" id="KW-0004">4Fe-4S</keyword>
<reference evidence="14 15" key="1">
    <citation type="submission" date="2014-12" db="EMBL/GenBank/DDBJ databases">
        <title>Genome assembly of Enhygromyxa salina DSM 15201.</title>
        <authorList>
            <person name="Sharma G."/>
            <person name="Subramanian S."/>
        </authorList>
    </citation>
    <scope>NUCLEOTIDE SEQUENCE [LARGE SCALE GENOMIC DNA]</scope>
    <source>
        <strain evidence="14 15">DSM 15201</strain>
    </source>
</reference>
<keyword evidence="10" id="KW-0413">Isomerase</keyword>
<evidence type="ECO:0000256" key="8">
    <source>
        <dbReference type="ARBA" id="ARBA00023004"/>
    </source>
</evidence>
<keyword evidence="7 11" id="KW-0663">Pyridoxal phosphate</keyword>
<proteinExistence type="inferred from homology"/>
<feature type="domain" description="Lysine-2,3-aminomutase C-terminal" evidence="13">
    <location>
        <begin position="384"/>
        <end position="409"/>
    </location>
</feature>
<comment type="similarity">
    <text evidence="3">Belongs to the radical SAM superfamily. KamA family.</text>
</comment>
<sequence>MTADAPKSSTSLPVVADGGRSRPTEREHRDKPPVDPATLIHRELVGDEFWRSIPAYREIDEATFLDYRWQMKHSVTKVAKLLEVLQDLAHDDFIADIREGFHHAPMAVRVSPYLLSLIDWSDPYKDPIRRQFIPTNSELLPDHPKLDLDSLHELADAPVPGLTHRYPDKALFLALDTCPVYCRFCTRSYAVGLDTDEVEKVSLKPNNTRWDRVYEYIASRPELEDIVISGGDAYNLRSDHIRAIGERLLAMPNIRRLRFATKGPAVMPQKILTDHAWIDSLTDIVEQGRKLHKEVCLHTHFNHPNELTQITERAMNKLFERGITVRNQSVLQRGVNDTTAAMGLLVKRLSHLNVHPYYVYMHDLVKGVDNLRTRLQTALDIEKNIRGMTAGFNTPTFVTDAPGGGGKRDVHSYDWYDRVTGVSVYRSPNVDPNRYYCYFDPIDLLPEAGRARWADPAQHDAIIAEAIETAKHRPS</sequence>
<dbReference type="InterPro" id="IPR025895">
    <property type="entry name" value="LAM_C_dom"/>
</dbReference>
<comment type="caution">
    <text evidence="14">The sequence shown here is derived from an EMBL/GenBank/DDBJ whole genome shotgun (WGS) entry which is preliminary data.</text>
</comment>
<dbReference type="GO" id="GO:0051539">
    <property type="term" value="F:4 iron, 4 sulfur cluster binding"/>
    <property type="evidence" value="ECO:0007669"/>
    <property type="project" value="UniProtKB-KW"/>
</dbReference>
<evidence type="ECO:0000256" key="6">
    <source>
        <dbReference type="ARBA" id="ARBA00022723"/>
    </source>
</evidence>
<dbReference type="InterPro" id="IPR003739">
    <property type="entry name" value="Lys_aminomutase/Glu_NH3_mut"/>
</dbReference>
<evidence type="ECO:0000313" key="15">
    <source>
        <dbReference type="Proteomes" id="UP000031599"/>
    </source>
</evidence>
<evidence type="ECO:0000256" key="1">
    <source>
        <dbReference type="ARBA" id="ARBA00001933"/>
    </source>
</evidence>
<accession>A0A0C2D6T4</accession>
<dbReference type="InterPro" id="IPR013785">
    <property type="entry name" value="Aldolase_TIM"/>
</dbReference>
<evidence type="ECO:0000256" key="2">
    <source>
        <dbReference type="ARBA" id="ARBA00001966"/>
    </source>
</evidence>
<feature type="modified residue" description="N6-(pyridoxal phosphate)lysine" evidence="11">
    <location>
        <position position="407"/>
    </location>
</feature>
<dbReference type="GO" id="GO:0046872">
    <property type="term" value="F:metal ion binding"/>
    <property type="evidence" value="ECO:0007669"/>
    <property type="project" value="UniProtKB-KW"/>
</dbReference>
<evidence type="ECO:0000256" key="9">
    <source>
        <dbReference type="ARBA" id="ARBA00023014"/>
    </source>
</evidence>
<name>A0A0C2D6T4_9BACT</name>
<dbReference type="EMBL" id="JMCC02000026">
    <property type="protein sequence ID" value="KIG17355.1"/>
    <property type="molecule type" value="Genomic_DNA"/>
</dbReference>
<dbReference type="Gene3D" id="3.20.20.70">
    <property type="entry name" value="Aldolase class I"/>
    <property type="match status" value="1"/>
</dbReference>
<keyword evidence="9" id="KW-0411">Iron-sulfur</keyword>
<dbReference type="Pfam" id="PF12544">
    <property type="entry name" value="LAM_C"/>
    <property type="match status" value="1"/>
</dbReference>
<dbReference type="SFLD" id="SFLDS00029">
    <property type="entry name" value="Radical_SAM"/>
    <property type="match status" value="1"/>
</dbReference>
<feature type="compositionally biased region" description="Basic and acidic residues" evidence="12">
    <location>
        <begin position="19"/>
        <end position="33"/>
    </location>
</feature>
<dbReference type="GO" id="GO:0016853">
    <property type="term" value="F:isomerase activity"/>
    <property type="evidence" value="ECO:0007669"/>
    <property type="project" value="UniProtKB-KW"/>
</dbReference>
<evidence type="ECO:0000256" key="5">
    <source>
        <dbReference type="ARBA" id="ARBA00022691"/>
    </source>
</evidence>
<dbReference type="SUPFAM" id="SSF102114">
    <property type="entry name" value="Radical SAM enzymes"/>
    <property type="match status" value="1"/>
</dbReference>
<evidence type="ECO:0000259" key="13">
    <source>
        <dbReference type="Pfam" id="PF12544"/>
    </source>
</evidence>
<comment type="cofactor">
    <cofactor evidence="2">
        <name>[4Fe-4S] cluster</name>
        <dbReference type="ChEBI" id="CHEBI:49883"/>
    </cofactor>
</comment>
<feature type="region of interest" description="Disordered" evidence="12">
    <location>
        <begin position="1"/>
        <end position="34"/>
    </location>
</feature>
<dbReference type="InterPro" id="IPR007197">
    <property type="entry name" value="rSAM"/>
</dbReference>
<evidence type="ECO:0000256" key="3">
    <source>
        <dbReference type="ARBA" id="ARBA00008703"/>
    </source>
</evidence>
<organism evidence="14 15">
    <name type="scientific">Enhygromyxa salina</name>
    <dbReference type="NCBI Taxonomy" id="215803"/>
    <lineage>
        <taxon>Bacteria</taxon>
        <taxon>Pseudomonadati</taxon>
        <taxon>Myxococcota</taxon>
        <taxon>Polyangia</taxon>
        <taxon>Nannocystales</taxon>
        <taxon>Nannocystaceae</taxon>
        <taxon>Enhygromyxa</taxon>
    </lineage>
</organism>
<dbReference type="AlphaFoldDB" id="A0A0C2D6T4"/>
<dbReference type="PANTHER" id="PTHR30538:SF0">
    <property type="entry name" value="L-LYSINE 2,3-AMINOMUTASE AQ_1632-RELATED"/>
    <property type="match status" value="1"/>
</dbReference>
<comment type="cofactor">
    <cofactor evidence="1 11">
        <name>pyridoxal 5'-phosphate</name>
        <dbReference type="ChEBI" id="CHEBI:597326"/>
    </cofactor>
</comment>
<evidence type="ECO:0000256" key="12">
    <source>
        <dbReference type="SAM" id="MobiDB-lite"/>
    </source>
</evidence>
<evidence type="ECO:0000256" key="10">
    <source>
        <dbReference type="ARBA" id="ARBA00023235"/>
    </source>
</evidence>
<dbReference type="SFLD" id="SFLDG01070">
    <property type="entry name" value="PLP-dependent"/>
    <property type="match status" value="1"/>
</dbReference>
<dbReference type="RefSeq" id="WP_146658528.1">
    <property type="nucleotide sequence ID" value="NZ_JMCC02000026.1"/>
</dbReference>
<dbReference type="Gene3D" id="6.10.140.1170">
    <property type="match status" value="1"/>
</dbReference>
<keyword evidence="8" id="KW-0408">Iron</keyword>
<evidence type="ECO:0000256" key="11">
    <source>
        <dbReference type="PIRSR" id="PIRSR603739-50"/>
    </source>
</evidence>
<evidence type="ECO:0000313" key="14">
    <source>
        <dbReference type="EMBL" id="KIG17355.1"/>
    </source>
</evidence>
<dbReference type="InterPro" id="IPR058240">
    <property type="entry name" value="rSAM_sf"/>
</dbReference>
<dbReference type="PANTHER" id="PTHR30538">
    <property type="entry name" value="LYSINE 2,3-AMINOMUTASE-RELATED"/>
    <property type="match status" value="1"/>
</dbReference>
<dbReference type="Proteomes" id="UP000031599">
    <property type="component" value="Unassembled WGS sequence"/>
</dbReference>
<keyword evidence="5" id="KW-0949">S-adenosyl-L-methionine</keyword>
<protein>
    <submittedName>
        <fullName evidence="14">Lysine 2,3-aminomutase</fullName>
    </submittedName>
</protein>
<gene>
    <name evidence="14" type="ORF">DB30_03412</name>
</gene>
<evidence type="ECO:0000256" key="4">
    <source>
        <dbReference type="ARBA" id="ARBA00022485"/>
    </source>
</evidence>
<evidence type="ECO:0000256" key="7">
    <source>
        <dbReference type="ARBA" id="ARBA00022898"/>
    </source>
</evidence>
<dbReference type="NCBIfam" id="TIGR00238">
    <property type="entry name" value="KamA family radical SAM protein"/>
    <property type="match status" value="1"/>
</dbReference>
<keyword evidence="6" id="KW-0479">Metal-binding</keyword>